<keyword evidence="2" id="KW-0813">Transport</keyword>
<accession>A0AAW0GBZ4</accession>
<dbReference type="GO" id="GO:0022857">
    <property type="term" value="F:transmembrane transporter activity"/>
    <property type="evidence" value="ECO:0007669"/>
    <property type="project" value="InterPro"/>
</dbReference>
<feature type="transmembrane region" description="Helical" evidence="6">
    <location>
        <begin position="464"/>
        <end position="485"/>
    </location>
</feature>
<evidence type="ECO:0000259" key="7">
    <source>
        <dbReference type="PROSITE" id="PS50850"/>
    </source>
</evidence>
<protein>
    <recommendedName>
        <fullName evidence="7">Major facilitator superfamily (MFS) profile domain-containing protein</fullName>
    </recommendedName>
</protein>
<proteinExistence type="predicted"/>
<dbReference type="EMBL" id="JASBNA010000006">
    <property type="protein sequence ID" value="KAK7690870.1"/>
    <property type="molecule type" value="Genomic_DNA"/>
</dbReference>
<gene>
    <name evidence="8" type="ORF">QCA50_005972</name>
</gene>
<dbReference type="InterPro" id="IPR020846">
    <property type="entry name" value="MFS_dom"/>
</dbReference>
<dbReference type="InterPro" id="IPR001958">
    <property type="entry name" value="Tet-R_TetA/multi-R_MdtG-like"/>
</dbReference>
<evidence type="ECO:0000313" key="8">
    <source>
        <dbReference type="EMBL" id="KAK7690870.1"/>
    </source>
</evidence>
<evidence type="ECO:0000256" key="5">
    <source>
        <dbReference type="ARBA" id="ARBA00023136"/>
    </source>
</evidence>
<dbReference type="PROSITE" id="PS50850">
    <property type="entry name" value="MFS"/>
    <property type="match status" value="1"/>
</dbReference>
<evidence type="ECO:0000256" key="3">
    <source>
        <dbReference type="ARBA" id="ARBA00022692"/>
    </source>
</evidence>
<feature type="transmembrane region" description="Helical" evidence="6">
    <location>
        <begin position="68"/>
        <end position="90"/>
    </location>
</feature>
<sequence length="504" mass="54958">MTVMTTDEETPLLHEQQHKKKRTPLPWAQFTILLVLQLAEPLTSQVINPFAPQFIRDSGITHGDETRVGYYVGLMQSIFFATQALTVLHWSRLSDHLGRKPIIMTGLFGLSLSMYAFGMSTTYWGAVVSRSLNGALNGNIGVLKSMVAEITDSTNLPQAYAYLPIAWATGQAIGPAIGGYLSRPTEQFPDVFGNSQFLKDYPYFLACAVPATFSAVAWLVTLLFLKETVTSPMSLRNLVRLRTSKANLQFQNVASGQDNRVGPADGVSLKKNVDENKPLPLKALLNNRVLVSALNYACLALVDIMLRSVQPVFFATPVELGGLGLPPYMIGRILSVFGVLNGVIQIFFFAKIHDRFGTKKVYVVGLASALIVFASFPLINSLAKADQGHSLFVWAAVGFQIVSSIIINFSYGCIFIYITASSPNKASLGTVNGFCQVGVSITRTIGPATANSLFSLSIDKQHHYLGGNLVYVVLSFTAVLALFVADQLPARVWTHDDPPAPRRS</sequence>
<feature type="transmembrane region" description="Helical" evidence="6">
    <location>
        <begin position="203"/>
        <end position="225"/>
    </location>
</feature>
<feature type="transmembrane region" description="Helical" evidence="6">
    <location>
        <begin position="329"/>
        <end position="349"/>
    </location>
</feature>
<dbReference type="Gene3D" id="1.20.1250.20">
    <property type="entry name" value="MFS general substrate transporter like domains"/>
    <property type="match status" value="1"/>
</dbReference>
<keyword evidence="9" id="KW-1185">Reference proteome</keyword>
<feature type="transmembrane region" description="Helical" evidence="6">
    <location>
        <begin position="289"/>
        <end position="309"/>
    </location>
</feature>
<evidence type="ECO:0000256" key="1">
    <source>
        <dbReference type="ARBA" id="ARBA00004141"/>
    </source>
</evidence>
<name>A0AAW0GBZ4_9APHY</name>
<evidence type="ECO:0000256" key="6">
    <source>
        <dbReference type="SAM" id="Phobius"/>
    </source>
</evidence>
<evidence type="ECO:0000313" key="9">
    <source>
        <dbReference type="Proteomes" id="UP001385951"/>
    </source>
</evidence>
<dbReference type="CDD" id="cd17330">
    <property type="entry name" value="MFS_SLC46_TetA_like"/>
    <property type="match status" value="1"/>
</dbReference>
<evidence type="ECO:0000256" key="2">
    <source>
        <dbReference type="ARBA" id="ARBA00022448"/>
    </source>
</evidence>
<dbReference type="SUPFAM" id="SSF103473">
    <property type="entry name" value="MFS general substrate transporter"/>
    <property type="match status" value="1"/>
</dbReference>
<keyword evidence="5 6" id="KW-0472">Membrane</keyword>
<dbReference type="PANTHER" id="PTHR23504">
    <property type="entry name" value="MAJOR FACILITATOR SUPERFAMILY DOMAIN-CONTAINING PROTEIN 10"/>
    <property type="match status" value="1"/>
</dbReference>
<dbReference type="AlphaFoldDB" id="A0AAW0GBZ4"/>
<dbReference type="InterPro" id="IPR036259">
    <property type="entry name" value="MFS_trans_sf"/>
</dbReference>
<comment type="subcellular location">
    <subcellularLocation>
        <location evidence="1">Membrane</location>
        <topology evidence="1">Multi-pass membrane protein</topology>
    </subcellularLocation>
</comment>
<dbReference type="Proteomes" id="UP001385951">
    <property type="component" value="Unassembled WGS sequence"/>
</dbReference>
<reference evidence="8 9" key="1">
    <citation type="submission" date="2022-09" db="EMBL/GenBank/DDBJ databases">
        <authorList>
            <person name="Palmer J.M."/>
        </authorList>
    </citation>
    <scope>NUCLEOTIDE SEQUENCE [LARGE SCALE GENOMIC DNA]</scope>
    <source>
        <strain evidence="8 9">DSM 7382</strain>
    </source>
</reference>
<evidence type="ECO:0000256" key="4">
    <source>
        <dbReference type="ARBA" id="ARBA00022989"/>
    </source>
</evidence>
<dbReference type="PANTHER" id="PTHR23504:SF15">
    <property type="entry name" value="MAJOR FACILITATOR SUPERFAMILY (MFS) PROFILE DOMAIN-CONTAINING PROTEIN"/>
    <property type="match status" value="1"/>
</dbReference>
<keyword evidence="3 6" id="KW-0812">Transmembrane</keyword>
<dbReference type="Pfam" id="PF07690">
    <property type="entry name" value="MFS_1"/>
    <property type="match status" value="1"/>
</dbReference>
<organism evidence="8 9">
    <name type="scientific">Cerrena zonata</name>
    <dbReference type="NCBI Taxonomy" id="2478898"/>
    <lineage>
        <taxon>Eukaryota</taxon>
        <taxon>Fungi</taxon>
        <taxon>Dikarya</taxon>
        <taxon>Basidiomycota</taxon>
        <taxon>Agaricomycotina</taxon>
        <taxon>Agaricomycetes</taxon>
        <taxon>Polyporales</taxon>
        <taxon>Cerrenaceae</taxon>
        <taxon>Cerrena</taxon>
    </lineage>
</organism>
<feature type="transmembrane region" description="Helical" evidence="6">
    <location>
        <begin position="391"/>
        <end position="418"/>
    </location>
</feature>
<feature type="transmembrane region" description="Helical" evidence="6">
    <location>
        <begin position="361"/>
        <end position="379"/>
    </location>
</feature>
<dbReference type="InterPro" id="IPR011701">
    <property type="entry name" value="MFS"/>
</dbReference>
<comment type="caution">
    <text evidence="8">The sequence shown here is derived from an EMBL/GenBank/DDBJ whole genome shotgun (WGS) entry which is preliminary data.</text>
</comment>
<dbReference type="PRINTS" id="PR01035">
    <property type="entry name" value="TCRTETA"/>
</dbReference>
<keyword evidence="4 6" id="KW-1133">Transmembrane helix</keyword>
<dbReference type="GO" id="GO:0016020">
    <property type="term" value="C:membrane"/>
    <property type="evidence" value="ECO:0007669"/>
    <property type="project" value="UniProtKB-SubCell"/>
</dbReference>
<feature type="domain" description="Major facilitator superfamily (MFS) profile" evidence="7">
    <location>
        <begin position="29"/>
        <end position="493"/>
    </location>
</feature>
<feature type="transmembrane region" description="Helical" evidence="6">
    <location>
        <begin position="102"/>
        <end position="126"/>
    </location>
</feature>